<evidence type="ECO:0000256" key="3">
    <source>
        <dbReference type="ARBA" id="ARBA00022729"/>
    </source>
</evidence>
<accession>A0A220VGX8</accession>
<dbReference type="CDD" id="cd16325">
    <property type="entry name" value="LolA"/>
    <property type="match status" value="1"/>
</dbReference>
<dbReference type="Gene3D" id="2.50.20.10">
    <property type="entry name" value="Lipoprotein localisation LolA/LolB/LppX"/>
    <property type="match status" value="1"/>
</dbReference>
<evidence type="ECO:0000256" key="2">
    <source>
        <dbReference type="ARBA" id="ARBA00022448"/>
    </source>
</evidence>
<keyword evidence="4" id="KW-0653">Protein transport</keyword>
<sequence>MKNLFKKMGCTHVKKILCILILCFSLPIFSMSLSILEKNLNQYQNITGSFTQDRIIAILKKPLRSSGTFLISKKHGLIWKQTDPFNLRVILSENKMSQKYQNQPEESFTKDKNPSLFYFTSLFTQLFEGDFEQLKTNFTFELNQNADTWTLTLKPKTMPLNKIFEKITIKGNKFINLLVLQEIRGDKTIIRFNNQKK</sequence>
<evidence type="ECO:0000313" key="6">
    <source>
        <dbReference type="Proteomes" id="UP000242175"/>
    </source>
</evidence>
<dbReference type="InterPro" id="IPR029046">
    <property type="entry name" value="LolA/LolB/LppX"/>
</dbReference>
<comment type="subunit">
    <text evidence="1">Monomer.</text>
</comment>
<keyword evidence="2" id="KW-0813">Transport</keyword>
<dbReference type="Pfam" id="PF19574">
    <property type="entry name" value="LolA_3"/>
    <property type="match status" value="1"/>
</dbReference>
<proteinExistence type="predicted"/>
<reference evidence="5 6" key="1">
    <citation type="journal article" date="2016" name="Int. J. Syst. Evol. Microbiol.">
        <title>Paraphotobacterium marinum gen. nov., sp. nov., a member of the family Vibrionaceae, isolated from surface seawater.</title>
        <authorList>
            <person name="Huang Z."/>
            <person name="Dong C."/>
            <person name="Shao Z."/>
        </authorList>
    </citation>
    <scope>NUCLEOTIDE SEQUENCE [LARGE SCALE GENOMIC DNA]</scope>
    <source>
        <strain evidence="5 6">NSCS20N07D</strain>
    </source>
</reference>
<dbReference type="Proteomes" id="UP000242175">
    <property type="component" value="Chromosome small"/>
</dbReference>
<keyword evidence="3" id="KW-0732">Signal</keyword>
<dbReference type="GO" id="GO:0015031">
    <property type="term" value="P:protein transport"/>
    <property type="evidence" value="ECO:0007669"/>
    <property type="project" value="UniProtKB-KW"/>
</dbReference>
<evidence type="ECO:0000256" key="4">
    <source>
        <dbReference type="ARBA" id="ARBA00022927"/>
    </source>
</evidence>
<evidence type="ECO:0000313" key="5">
    <source>
        <dbReference type="EMBL" id="ASK79668.1"/>
    </source>
</evidence>
<evidence type="ECO:0008006" key="7">
    <source>
        <dbReference type="Google" id="ProtNLM"/>
    </source>
</evidence>
<dbReference type="KEGG" id="pmai:CF386_11480"/>
<dbReference type="SUPFAM" id="SSF89392">
    <property type="entry name" value="Prokaryotic lipoproteins and lipoprotein localization factors"/>
    <property type="match status" value="1"/>
</dbReference>
<gene>
    <name evidence="5" type="ORF">CF386_11480</name>
</gene>
<protein>
    <recommendedName>
        <fullName evidence="7">Outer membrane lipoprotein carrier protein LolA</fullName>
    </recommendedName>
</protein>
<name>A0A220VGX8_9GAMM</name>
<dbReference type="InterPro" id="IPR004564">
    <property type="entry name" value="OM_lipoprot_carrier_LolA-like"/>
</dbReference>
<dbReference type="AlphaFoldDB" id="A0A220VGX8"/>
<evidence type="ECO:0000256" key="1">
    <source>
        <dbReference type="ARBA" id="ARBA00011245"/>
    </source>
</evidence>
<organism evidence="5 6">
    <name type="scientific">Paraphotobacterium marinum</name>
    <dbReference type="NCBI Taxonomy" id="1755811"/>
    <lineage>
        <taxon>Bacteria</taxon>
        <taxon>Pseudomonadati</taxon>
        <taxon>Pseudomonadota</taxon>
        <taxon>Gammaproteobacteria</taxon>
        <taxon>Vibrionales</taxon>
        <taxon>Vibrionaceae</taxon>
        <taxon>Paraphotobacterium</taxon>
    </lineage>
</organism>
<dbReference type="EMBL" id="CP022356">
    <property type="protein sequence ID" value="ASK79668.1"/>
    <property type="molecule type" value="Genomic_DNA"/>
</dbReference>
<keyword evidence="6" id="KW-1185">Reference proteome</keyword>